<feature type="chain" id="PRO_5045198596" evidence="1">
    <location>
        <begin position="21"/>
        <end position="188"/>
    </location>
</feature>
<protein>
    <submittedName>
        <fullName evidence="2">DUF2911 domain-containing protein</fullName>
    </submittedName>
</protein>
<accession>A0ABP8HAQ6</accession>
<organism evidence="2 3">
    <name type="scientific">Flaviaesturariibacter amylovorans</name>
    <dbReference type="NCBI Taxonomy" id="1084520"/>
    <lineage>
        <taxon>Bacteria</taxon>
        <taxon>Pseudomonadati</taxon>
        <taxon>Bacteroidota</taxon>
        <taxon>Chitinophagia</taxon>
        <taxon>Chitinophagales</taxon>
        <taxon>Chitinophagaceae</taxon>
        <taxon>Flaviaestuariibacter</taxon>
    </lineage>
</organism>
<feature type="signal peptide" evidence="1">
    <location>
        <begin position="1"/>
        <end position="20"/>
    </location>
</feature>
<keyword evidence="3" id="KW-1185">Reference proteome</keyword>
<name>A0ABP8HAQ6_9BACT</name>
<evidence type="ECO:0000256" key="1">
    <source>
        <dbReference type="SAM" id="SignalP"/>
    </source>
</evidence>
<proteinExistence type="predicted"/>
<evidence type="ECO:0000313" key="3">
    <source>
        <dbReference type="Proteomes" id="UP001501725"/>
    </source>
</evidence>
<gene>
    <name evidence="2" type="ORF">GCM10023184_32190</name>
</gene>
<reference evidence="3" key="1">
    <citation type="journal article" date="2019" name="Int. J. Syst. Evol. Microbiol.">
        <title>The Global Catalogue of Microorganisms (GCM) 10K type strain sequencing project: providing services to taxonomists for standard genome sequencing and annotation.</title>
        <authorList>
            <consortium name="The Broad Institute Genomics Platform"/>
            <consortium name="The Broad Institute Genome Sequencing Center for Infectious Disease"/>
            <person name="Wu L."/>
            <person name="Ma J."/>
        </authorList>
    </citation>
    <scope>NUCLEOTIDE SEQUENCE [LARGE SCALE GENOMIC DNA]</scope>
    <source>
        <strain evidence="3">JCM 17919</strain>
    </source>
</reference>
<keyword evidence="1" id="KW-0732">Signal</keyword>
<dbReference type="Pfam" id="PF11138">
    <property type="entry name" value="DUF2911"/>
    <property type="match status" value="1"/>
</dbReference>
<dbReference type="InterPro" id="IPR021314">
    <property type="entry name" value="DUF2911"/>
</dbReference>
<dbReference type="EMBL" id="BAABGY010000009">
    <property type="protein sequence ID" value="GAA4336749.1"/>
    <property type="molecule type" value="Genomic_DNA"/>
</dbReference>
<dbReference type="RefSeq" id="WP_345256785.1">
    <property type="nucleotide sequence ID" value="NZ_BAABGY010000009.1"/>
</dbReference>
<sequence length="188" mass="21131">MIRTLLLALGLFSFSAPATAQAKAQEEVCYNPNKVKDTTKKSLNAVAVGVIGRDSLKISYHSPGVRGRIIWGGLVPYDEVWVTGAHNATNLTVNRAFIIAGKEIPAGKYAVFTIPGKKEWIVIINRHWDQHLTNEYDSKDDVVRFKVKPRKSAHTERLRYFIEPVSDRIGTISVVWEKTKVTFPVQLK</sequence>
<evidence type="ECO:0000313" key="2">
    <source>
        <dbReference type="EMBL" id="GAA4336749.1"/>
    </source>
</evidence>
<dbReference type="Proteomes" id="UP001501725">
    <property type="component" value="Unassembled WGS sequence"/>
</dbReference>
<comment type="caution">
    <text evidence="2">The sequence shown here is derived from an EMBL/GenBank/DDBJ whole genome shotgun (WGS) entry which is preliminary data.</text>
</comment>